<keyword evidence="6 9" id="KW-1133">Transmembrane helix</keyword>
<dbReference type="InterPro" id="IPR038379">
    <property type="entry name" value="SecE_sf"/>
</dbReference>
<dbReference type="AlphaFoldDB" id="A0A451DG34"/>
<dbReference type="STRING" id="655384.GCA_900128595_00026"/>
<dbReference type="GO" id="GO:0009306">
    <property type="term" value="P:protein secretion"/>
    <property type="evidence" value="ECO:0007669"/>
    <property type="project" value="UniProtKB-UniRule"/>
</dbReference>
<keyword evidence="5 9" id="KW-0653">Protein transport</keyword>
<dbReference type="PANTHER" id="PTHR33910:SF1">
    <property type="entry name" value="PROTEIN TRANSLOCASE SUBUNIT SECE"/>
    <property type="match status" value="1"/>
</dbReference>
<dbReference type="Pfam" id="PF00584">
    <property type="entry name" value="SecE"/>
    <property type="match status" value="1"/>
</dbReference>
<dbReference type="PROSITE" id="PS01067">
    <property type="entry name" value="SECE_SEC61G"/>
    <property type="match status" value="1"/>
</dbReference>
<dbReference type="EMBL" id="LR217732">
    <property type="protein sequence ID" value="VFP85588.1"/>
    <property type="molecule type" value="Genomic_DNA"/>
</dbReference>
<accession>A0A451DG34</accession>
<comment type="similarity">
    <text evidence="9">Belongs to the SecE/SEC61-gamma family.</text>
</comment>
<evidence type="ECO:0000256" key="5">
    <source>
        <dbReference type="ARBA" id="ARBA00022927"/>
    </source>
</evidence>
<keyword evidence="3 9" id="KW-1003">Cell membrane</keyword>
<evidence type="ECO:0000256" key="2">
    <source>
        <dbReference type="ARBA" id="ARBA00022448"/>
    </source>
</evidence>
<evidence type="ECO:0000256" key="3">
    <source>
        <dbReference type="ARBA" id="ARBA00022475"/>
    </source>
</evidence>
<dbReference type="GO" id="GO:0005886">
    <property type="term" value="C:plasma membrane"/>
    <property type="evidence" value="ECO:0007669"/>
    <property type="project" value="UniProtKB-UniRule"/>
</dbReference>
<comment type="caution">
    <text evidence="9">Lacks conserved residue(s) required for the propagation of feature annotation.</text>
</comment>
<dbReference type="RefSeq" id="WP_075474467.1">
    <property type="nucleotide sequence ID" value="NZ_LR217732.1"/>
</dbReference>
<comment type="function">
    <text evidence="9">Essential subunit of the Sec protein translocation channel SecYEG. Clamps together the 2 halves of SecY. May contact the channel plug during translocation.</text>
</comment>
<dbReference type="GO" id="GO:0006605">
    <property type="term" value="P:protein targeting"/>
    <property type="evidence" value="ECO:0007669"/>
    <property type="project" value="UniProtKB-UniRule"/>
</dbReference>
<dbReference type="NCBIfam" id="TIGR00964">
    <property type="entry name" value="secE_bact"/>
    <property type="match status" value="1"/>
</dbReference>
<dbReference type="PANTHER" id="PTHR33910">
    <property type="entry name" value="PROTEIN TRANSLOCASE SUBUNIT SECE"/>
    <property type="match status" value="1"/>
</dbReference>
<keyword evidence="2 9" id="KW-0813">Transport</keyword>
<evidence type="ECO:0000313" key="10">
    <source>
        <dbReference type="EMBL" id="VFP85588.1"/>
    </source>
</evidence>
<feature type="transmembrane region" description="Helical" evidence="9">
    <location>
        <begin position="46"/>
        <end position="65"/>
    </location>
</feature>
<dbReference type="InterPro" id="IPR001901">
    <property type="entry name" value="Translocase_SecE/Sec61-g"/>
</dbReference>
<keyword evidence="4 9" id="KW-0812">Transmembrane</keyword>
<organism evidence="10 11">
    <name type="scientific">Buchnera aphidicola</name>
    <name type="common">Cinara pseudotaxifoliae</name>
    <dbReference type="NCBI Taxonomy" id="655384"/>
    <lineage>
        <taxon>Bacteria</taxon>
        <taxon>Pseudomonadati</taxon>
        <taxon>Pseudomonadota</taxon>
        <taxon>Gammaproteobacteria</taxon>
        <taxon>Enterobacterales</taxon>
        <taxon>Erwiniaceae</taxon>
        <taxon>Buchnera</taxon>
    </lineage>
</organism>
<dbReference type="Gene3D" id="1.20.5.1030">
    <property type="entry name" value="Preprotein translocase secy subunit"/>
    <property type="match status" value="1"/>
</dbReference>
<dbReference type="GO" id="GO:0065002">
    <property type="term" value="P:intracellular protein transmembrane transport"/>
    <property type="evidence" value="ECO:0007669"/>
    <property type="project" value="UniProtKB-UniRule"/>
</dbReference>
<sequence>MHIHKLYDIYAKYTEKIKWLCITTIIICMILNYIFFIYQYSKNIKIIFFVLYHILLFSIFLNTLVGKKIIIFTKDVNIELSKIIWPSYKETCQTTGIVLLLITLTSVFVWILDGIILHAISWILTSRL</sequence>
<evidence type="ECO:0000256" key="6">
    <source>
        <dbReference type="ARBA" id="ARBA00022989"/>
    </source>
</evidence>
<feature type="transmembrane region" description="Helical" evidence="9">
    <location>
        <begin position="20"/>
        <end position="40"/>
    </location>
</feature>
<gene>
    <name evidence="9 10" type="primary">secE</name>
    <name evidence="10" type="ORF">BUCIPSTX3056_025</name>
</gene>
<proteinExistence type="inferred from homology"/>
<dbReference type="HAMAP" id="MF_00422">
    <property type="entry name" value="SecE"/>
    <property type="match status" value="1"/>
</dbReference>
<dbReference type="GO" id="GO:0043952">
    <property type="term" value="P:protein transport by the Sec complex"/>
    <property type="evidence" value="ECO:0007669"/>
    <property type="project" value="UniProtKB-UniRule"/>
</dbReference>
<reference evidence="10 11" key="1">
    <citation type="submission" date="2019-02" db="EMBL/GenBank/DDBJ databases">
        <authorList>
            <person name="Manzano-Marin A."/>
            <person name="Manzano-Marin A."/>
        </authorList>
    </citation>
    <scope>NUCLEOTIDE SEQUENCE [LARGE SCALE GENOMIC DNA]</scope>
    <source>
        <strain evidence="10 11">BuCipseudotaxifoliae</strain>
    </source>
</reference>
<evidence type="ECO:0000256" key="9">
    <source>
        <dbReference type="HAMAP-Rule" id="MF_00422"/>
    </source>
</evidence>
<comment type="subunit">
    <text evidence="9">Component of the Sec protein translocase complex. Heterotrimer consisting of SecY, SecE and SecG subunits. The heterotrimers can form oligomers, although 1 heterotrimer is thought to be able to translocate proteins. Interacts with the ribosome. Interacts with SecDF, and other proteins may be involved. Interacts with SecA.</text>
</comment>
<name>A0A451DG34_9GAMM</name>
<evidence type="ECO:0000256" key="1">
    <source>
        <dbReference type="ARBA" id="ARBA00004370"/>
    </source>
</evidence>
<evidence type="ECO:0000313" key="11">
    <source>
        <dbReference type="Proteomes" id="UP000294449"/>
    </source>
</evidence>
<dbReference type="InterPro" id="IPR005807">
    <property type="entry name" value="SecE_bac"/>
</dbReference>
<keyword evidence="8 9" id="KW-0472">Membrane</keyword>
<feature type="transmembrane region" description="Helical" evidence="9">
    <location>
        <begin position="97"/>
        <end position="124"/>
    </location>
</feature>
<dbReference type="PRINTS" id="PR01650">
    <property type="entry name" value="SECETRNLCASE"/>
</dbReference>
<keyword evidence="7 9" id="KW-0811">Translocation</keyword>
<dbReference type="Proteomes" id="UP000294449">
    <property type="component" value="Chromosome"/>
</dbReference>
<protein>
    <recommendedName>
        <fullName evidence="9">Protein translocase subunit SecE</fullName>
    </recommendedName>
</protein>
<comment type="subcellular location">
    <subcellularLocation>
        <location evidence="1">Membrane</location>
    </subcellularLocation>
</comment>
<evidence type="ECO:0000256" key="4">
    <source>
        <dbReference type="ARBA" id="ARBA00022692"/>
    </source>
</evidence>
<dbReference type="GO" id="GO:0008320">
    <property type="term" value="F:protein transmembrane transporter activity"/>
    <property type="evidence" value="ECO:0007669"/>
    <property type="project" value="UniProtKB-UniRule"/>
</dbReference>
<evidence type="ECO:0000256" key="7">
    <source>
        <dbReference type="ARBA" id="ARBA00023010"/>
    </source>
</evidence>
<evidence type="ECO:0000256" key="8">
    <source>
        <dbReference type="ARBA" id="ARBA00023136"/>
    </source>
</evidence>